<sequence>MRTYSLLLIIFLVSYISFGQDTTVQTQEFEKIPESLNDSLYREDQIYVGLTFNLINNEPDEFSQNGFSGGLHLGFIRDMPINKKRNIAIGIGLGYSTNRYNSNLFINTDESGKTTYQIIDDDIDVDRNRLHTNLIEMPIQFRWRTSTPTEYTFWRIYTGVRLGYIFHHKSDFQGDGVTRVLKDIPELEKFRFAATLSIGNGSFNAFVMYNLNPLFNENAQINNDPINLQPIKFGIEFYIL</sequence>
<feature type="chain" id="PRO_5001862826" description="Outer membrane protein beta-barrel domain-containing protein" evidence="1">
    <location>
        <begin position="20"/>
        <end position="240"/>
    </location>
</feature>
<evidence type="ECO:0000256" key="1">
    <source>
        <dbReference type="SAM" id="SignalP"/>
    </source>
</evidence>
<organism evidence="3 4">
    <name type="scientific">Nonlabens tegetincola</name>
    <dbReference type="NCBI Taxonomy" id="323273"/>
    <lineage>
        <taxon>Bacteria</taxon>
        <taxon>Pseudomonadati</taxon>
        <taxon>Bacteroidota</taxon>
        <taxon>Flavobacteriia</taxon>
        <taxon>Flavobacteriales</taxon>
        <taxon>Flavobacteriaceae</taxon>
        <taxon>Nonlabens</taxon>
    </lineage>
</organism>
<evidence type="ECO:0000313" key="3">
    <source>
        <dbReference type="EMBL" id="GAK95545.1"/>
    </source>
</evidence>
<accession>A0A090PXS3</accession>
<dbReference type="STRING" id="319236.BST91_00070"/>
<dbReference type="AlphaFoldDB" id="A0A090PXS3"/>
<dbReference type="eggNOG" id="ENOG502ZCAE">
    <property type="taxonomic scope" value="Bacteria"/>
</dbReference>
<feature type="signal peptide" evidence="1">
    <location>
        <begin position="1"/>
        <end position="19"/>
    </location>
</feature>
<reference evidence="3" key="1">
    <citation type="journal article" date="2014" name="Genome Announc.">
        <title>Draft Genome Sequences of Marine Flavobacterium Nonlabens Strains NR17, NR24, NR27, NR32, NR33, and Ara13.</title>
        <authorList>
            <person name="Nakanishi M."/>
            <person name="Meirelles P."/>
            <person name="Suzuki R."/>
            <person name="Takatani N."/>
            <person name="Mino S."/>
            <person name="Suda W."/>
            <person name="Oshima K."/>
            <person name="Hattori M."/>
            <person name="Ohkuma M."/>
            <person name="Hosokawa M."/>
            <person name="Miyashita K."/>
            <person name="Thompson F.L."/>
            <person name="Niwa A."/>
            <person name="Sawabe T."/>
            <person name="Sawabe T."/>
        </authorList>
    </citation>
    <scope>NUCLEOTIDE SEQUENCE [LARGE SCALE GENOMIC DNA]</scope>
    <source>
        <strain evidence="3">JCM 19294</strain>
    </source>
</reference>
<gene>
    <name evidence="3" type="ORF">JCM19294_2327</name>
</gene>
<dbReference type="Pfam" id="PF13568">
    <property type="entry name" value="OMP_b-brl_2"/>
    <property type="match status" value="1"/>
</dbReference>
<evidence type="ECO:0000313" key="4">
    <source>
        <dbReference type="Proteomes" id="UP000029221"/>
    </source>
</evidence>
<dbReference type="RefSeq" id="WP_042276097.1">
    <property type="nucleotide sequence ID" value="NZ_BBML01000001.1"/>
</dbReference>
<keyword evidence="1" id="KW-0732">Signal</keyword>
<evidence type="ECO:0000259" key="2">
    <source>
        <dbReference type="Pfam" id="PF13568"/>
    </source>
</evidence>
<dbReference type="Proteomes" id="UP000029221">
    <property type="component" value="Unassembled WGS sequence"/>
</dbReference>
<feature type="domain" description="Outer membrane protein beta-barrel" evidence="2">
    <location>
        <begin position="40"/>
        <end position="215"/>
    </location>
</feature>
<keyword evidence="4" id="KW-1185">Reference proteome</keyword>
<proteinExistence type="predicted"/>
<protein>
    <recommendedName>
        <fullName evidence="2">Outer membrane protein beta-barrel domain-containing protein</fullName>
    </recommendedName>
</protein>
<name>A0A090PXS3_9FLAO</name>
<comment type="caution">
    <text evidence="3">The sequence shown here is derived from an EMBL/GenBank/DDBJ whole genome shotgun (WGS) entry which is preliminary data.</text>
</comment>
<dbReference type="EMBL" id="BBML01000001">
    <property type="protein sequence ID" value="GAK95545.1"/>
    <property type="molecule type" value="Genomic_DNA"/>
</dbReference>
<dbReference type="InterPro" id="IPR025665">
    <property type="entry name" value="Beta-barrel_OMP_2"/>
</dbReference>